<organism evidence="4 5">
    <name type="scientific">Candidatus Fokinia crypta</name>
    <dbReference type="NCBI Taxonomy" id="1920990"/>
    <lineage>
        <taxon>Bacteria</taxon>
        <taxon>Pseudomonadati</taxon>
        <taxon>Pseudomonadota</taxon>
        <taxon>Alphaproteobacteria</taxon>
        <taxon>Rickettsiales</taxon>
        <taxon>Candidatus Midichloriaceae</taxon>
        <taxon>Candidatus Fokinia</taxon>
    </lineage>
</organism>
<dbReference type="InterPro" id="IPR008991">
    <property type="entry name" value="Translation_prot_SH3-like_sf"/>
</dbReference>
<evidence type="ECO:0000259" key="3">
    <source>
        <dbReference type="SMART" id="SM01185"/>
    </source>
</evidence>
<dbReference type="SUPFAM" id="SSF50104">
    <property type="entry name" value="Translation proteins SH3-like domain"/>
    <property type="match status" value="1"/>
</dbReference>
<evidence type="ECO:0000259" key="2">
    <source>
        <dbReference type="SMART" id="SM00841"/>
    </source>
</evidence>
<proteinExistence type="inferred from homology"/>
<keyword evidence="4" id="KW-0251">Elongation factor</keyword>
<dbReference type="InterPro" id="IPR020599">
    <property type="entry name" value="Transl_elong_fac_P/YeiP"/>
</dbReference>
<evidence type="ECO:0000313" key="4">
    <source>
        <dbReference type="EMBL" id="WPX97694.1"/>
    </source>
</evidence>
<reference evidence="4" key="1">
    <citation type="submission" date="2022-10" db="EMBL/GenBank/DDBJ databases">
        <title>Host association and intracellularity evolved multiple times independently in the Rickettsiales.</title>
        <authorList>
            <person name="Castelli M."/>
            <person name="Nardi T."/>
            <person name="Gammuto L."/>
            <person name="Bellinzona G."/>
            <person name="Sabaneyeva E."/>
            <person name="Potekhin A."/>
            <person name="Serra V."/>
            <person name="Petroni G."/>
            <person name="Sassera D."/>
        </authorList>
    </citation>
    <scope>NUCLEOTIDE SEQUENCE [LARGE SCALE GENOMIC DNA]</scope>
    <source>
        <strain evidence="4">US_Bl 11III1</strain>
    </source>
</reference>
<dbReference type="Pfam" id="PF08207">
    <property type="entry name" value="EFP_N"/>
    <property type="match status" value="1"/>
</dbReference>
<keyword evidence="5" id="KW-1185">Reference proteome</keyword>
<dbReference type="InterPro" id="IPR015365">
    <property type="entry name" value="Elong-fact-P_C"/>
</dbReference>
<keyword evidence="4" id="KW-0648">Protein biosynthesis</keyword>
<dbReference type="Proteomes" id="UP001325140">
    <property type="component" value="Chromosome"/>
</dbReference>
<dbReference type="PIRSF" id="PIRSF005901">
    <property type="entry name" value="EF-P"/>
    <property type="match status" value="1"/>
</dbReference>
<evidence type="ECO:0000256" key="1">
    <source>
        <dbReference type="ARBA" id="ARBA00009479"/>
    </source>
</evidence>
<dbReference type="NCBIfam" id="NF001810">
    <property type="entry name" value="PRK00529.1"/>
    <property type="match status" value="1"/>
</dbReference>
<dbReference type="GO" id="GO:0003746">
    <property type="term" value="F:translation elongation factor activity"/>
    <property type="evidence" value="ECO:0007669"/>
    <property type="project" value="UniProtKB-KW"/>
</dbReference>
<dbReference type="Pfam" id="PF01132">
    <property type="entry name" value="EFP"/>
    <property type="match status" value="1"/>
</dbReference>
<evidence type="ECO:0000313" key="5">
    <source>
        <dbReference type="Proteomes" id="UP001325140"/>
    </source>
</evidence>
<dbReference type="InterPro" id="IPR013185">
    <property type="entry name" value="Transl_elong_KOW-like"/>
</dbReference>
<dbReference type="InterPro" id="IPR012340">
    <property type="entry name" value="NA-bd_OB-fold"/>
</dbReference>
<comment type="similarity">
    <text evidence="1">Belongs to the elongation factor P family.</text>
</comment>
<dbReference type="EMBL" id="CP110343">
    <property type="protein sequence ID" value="WPX97694.1"/>
    <property type="molecule type" value="Genomic_DNA"/>
</dbReference>
<feature type="domain" description="Translation elongation factor P/YeiP central" evidence="3">
    <location>
        <begin position="68"/>
        <end position="123"/>
    </location>
</feature>
<dbReference type="Pfam" id="PF09285">
    <property type="entry name" value="Elong-fact-P_C"/>
    <property type="match status" value="1"/>
</dbReference>
<dbReference type="SMART" id="SM00841">
    <property type="entry name" value="Elong-fact-P_C"/>
    <property type="match status" value="1"/>
</dbReference>
<gene>
    <name evidence="4" type="ORF">Fokcrypt_00207</name>
</gene>
<dbReference type="CDD" id="cd05794">
    <property type="entry name" value="S1_EF-P_repeat_2"/>
    <property type="match status" value="1"/>
</dbReference>
<accession>A0ABZ0URQ1</accession>
<dbReference type="PANTHER" id="PTHR30053">
    <property type="entry name" value="ELONGATION FACTOR P"/>
    <property type="match status" value="1"/>
</dbReference>
<name>A0ABZ0URQ1_9RICK</name>
<protein>
    <submittedName>
        <fullName evidence="4">Elongation factor P</fullName>
    </submittedName>
</protein>
<feature type="domain" description="Elongation factor P C-terminal" evidence="2">
    <location>
        <begin position="131"/>
        <end position="186"/>
    </location>
</feature>
<dbReference type="SUPFAM" id="SSF50249">
    <property type="entry name" value="Nucleic acid-binding proteins"/>
    <property type="match status" value="2"/>
</dbReference>
<dbReference type="InterPro" id="IPR014722">
    <property type="entry name" value="Rib_uL2_dom2"/>
</dbReference>
<sequence>MKISAVDIRVGDILLYEKKLMRVIKIMHVQPGKGGAYMQTEIKDVVDSTKKNIRFRTSESVEKAYIEDEEYQFLYRIAESLFFINFVSYEQITVHEDMIGKEKVGYLRESMIIKMQKYEGNIVSCNLPESVVATVTECEESIKGQTVTSSYKPAIVNNSIKIMVPQFIKNGDEVRIRTEDDIYLERI</sequence>
<dbReference type="SMART" id="SM01185">
    <property type="entry name" value="EFP"/>
    <property type="match status" value="1"/>
</dbReference>
<dbReference type="PANTHER" id="PTHR30053:SF14">
    <property type="entry name" value="TRANSLATION ELONGATION FACTOR KOW-LIKE DOMAIN-CONTAINING PROTEIN"/>
    <property type="match status" value="1"/>
</dbReference>
<dbReference type="Gene3D" id="2.40.50.140">
    <property type="entry name" value="Nucleic acid-binding proteins"/>
    <property type="match status" value="2"/>
</dbReference>
<dbReference type="RefSeq" id="WP_323722346.1">
    <property type="nucleotide sequence ID" value="NZ_CP110343.1"/>
</dbReference>
<dbReference type="InterPro" id="IPR001059">
    <property type="entry name" value="Transl_elong_P/YeiP_cen"/>
</dbReference>
<dbReference type="Gene3D" id="2.30.30.30">
    <property type="match status" value="1"/>
</dbReference>